<dbReference type="Pfam" id="PF09931">
    <property type="entry name" value="Phage_phiJL001_Gp84_N"/>
    <property type="match status" value="1"/>
</dbReference>
<name>A0A4S3MIL8_9RHOB</name>
<dbReference type="EMBL" id="SSND01000007">
    <property type="protein sequence ID" value="THD81045.1"/>
    <property type="molecule type" value="Genomic_DNA"/>
</dbReference>
<accession>A0A4S3MIL8</accession>
<dbReference type="NCBIfam" id="TIGR02218">
    <property type="entry name" value="phg_TIGR02218"/>
    <property type="match status" value="1"/>
</dbReference>
<evidence type="ECO:0000259" key="2">
    <source>
        <dbReference type="Pfam" id="PF09356"/>
    </source>
</evidence>
<dbReference type="RefSeq" id="WP_136395950.1">
    <property type="nucleotide sequence ID" value="NZ_SSND01000007.1"/>
</dbReference>
<organism evidence="3 4">
    <name type="scientific">Aliigemmobacter aestuarii</name>
    <dbReference type="NCBI Taxonomy" id="1445661"/>
    <lineage>
        <taxon>Bacteria</taxon>
        <taxon>Pseudomonadati</taxon>
        <taxon>Pseudomonadota</taxon>
        <taxon>Alphaproteobacteria</taxon>
        <taxon>Rhodobacterales</taxon>
        <taxon>Paracoccaceae</taxon>
        <taxon>Aliigemmobacter</taxon>
    </lineage>
</organism>
<evidence type="ECO:0000313" key="3">
    <source>
        <dbReference type="EMBL" id="THD81045.1"/>
    </source>
</evidence>
<evidence type="ECO:0000256" key="1">
    <source>
        <dbReference type="SAM" id="MobiDB-lite"/>
    </source>
</evidence>
<dbReference type="OrthoDB" id="1633386at2"/>
<keyword evidence="4" id="KW-1185">Reference proteome</keyword>
<gene>
    <name evidence="3" type="ORF">E7811_17350</name>
</gene>
<comment type="caution">
    <text evidence="3">The sequence shown here is derived from an EMBL/GenBank/DDBJ whole genome shotgun (WGS) entry which is preliminary data.</text>
</comment>
<dbReference type="InterPro" id="IPR011928">
    <property type="entry name" value="Phage_phiJL001_Gp84"/>
</dbReference>
<dbReference type="AlphaFoldDB" id="A0A4S3MIL8"/>
<reference evidence="3 4" key="1">
    <citation type="submission" date="2019-04" db="EMBL/GenBank/DDBJ databases">
        <title>Draft genome sequence of Gemmobacter aestuarii sp. nov.</title>
        <authorList>
            <person name="Hameed A."/>
            <person name="Lin S.-Y."/>
            <person name="Shahina M."/>
            <person name="Lai W.-A."/>
            <person name="Young C.-C."/>
        </authorList>
    </citation>
    <scope>NUCLEOTIDE SEQUENCE [LARGE SCALE GENOMIC DNA]</scope>
    <source>
        <strain evidence="3 4">CC-PW-75</strain>
    </source>
</reference>
<dbReference type="Pfam" id="PF09356">
    <property type="entry name" value="Phage_BR0599"/>
    <property type="match status" value="1"/>
</dbReference>
<protein>
    <submittedName>
        <fullName evidence="3">DUF2163 domain-containing protein</fullName>
    </submittedName>
</protein>
<proteinExistence type="predicted"/>
<feature type="region of interest" description="Disordered" evidence="1">
    <location>
        <begin position="279"/>
        <end position="301"/>
    </location>
</feature>
<evidence type="ECO:0000313" key="4">
    <source>
        <dbReference type="Proteomes" id="UP000309450"/>
    </source>
</evidence>
<feature type="domain" description="Bacteriophage phiJL001 Gp84 C-terminal" evidence="2">
    <location>
        <begin position="196"/>
        <end position="278"/>
    </location>
</feature>
<dbReference type="InterPro" id="IPR018964">
    <property type="entry name" value="Phage_phiJL001_Gp84_C"/>
</dbReference>
<sequence length="301" mass="32422">MKTLPAGFQAHLDEGTTTLAWCWRLQRRDGAVFGFTDHDRVLAFAGTNFEPETGFAASEIRSLGDLSVDAQDVQGALRSDRITETDIADGLWDNAAVEVWLVNWQAVSQRVLMRRGSIGEIRRGRHAFTAEVRALAHLLNQPVGRTFQYFCDATLGDARCGVNLTGPVYRGTGSVMATIGDRRFTVATGLGAFASGWFDFGVVEWTSGANAGRRAEVASHTLASGTATITLMEAPVRPIAPGDAFAITAGCDKRHATCRDRFGNAINFRGFPSIPGDDLVTRYPNETDANSGAPLRPLADG</sequence>
<dbReference type="Proteomes" id="UP000309450">
    <property type="component" value="Unassembled WGS sequence"/>
</dbReference>